<dbReference type="GO" id="GO:0003305">
    <property type="term" value="P:cell migration involved in heart jogging"/>
    <property type="evidence" value="ECO:0007669"/>
    <property type="project" value="Ensembl"/>
</dbReference>
<proteinExistence type="predicted"/>
<name>A0A3B4E1A1_PYGNA</name>
<dbReference type="InterPro" id="IPR001611">
    <property type="entry name" value="Leu-rich_rpt"/>
</dbReference>
<dbReference type="PROSITE" id="PS51450">
    <property type="entry name" value="LRR"/>
    <property type="match status" value="4"/>
</dbReference>
<evidence type="ECO:0000256" key="3">
    <source>
        <dbReference type="ARBA" id="ARBA00022737"/>
    </source>
</evidence>
<keyword evidence="4" id="KW-0969">Cilium</keyword>
<dbReference type="GO" id="GO:0003314">
    <property type="term" value="P:heart rudiment morphogenesis"/>
    <property type="evidence" value="ECO:0007669"/>
    <property type="project" value="Ensembl"/>
</dbReference>
<evidence type="ECO:0000313" key="6">
    <source>
        <dbReference type="Ensembl" id="ENSPNAP00000029478.2"/>
    </source>
</evidence>
<organism evidence="6 7">
    <name type="scientific">Pygocentrus nattereri</name>
    <name type="common">Red-bellied piranha</name>
    <dbReference type="NCBI Taxonomy" id="42514"/>
    <lineage>
        <taxon>Eukaryota</taxon>
        <taxon>Metazoa</taxon>
        <taxon>Chordata</taxon>
        <taxon>Craniata</taxon>
        <taxon>Vertebrata</taxon>
        <taxon>Euteleostomi</taxon>
        <taxon>Actinopterygii</taxon>
        <taxon>Neopterygii</taxon>
        <taxon>Teleostei</taxon>
        <taxon>Ostariophysi</taxon>
        <taxon>Characiformes</taxon>
        <taxon>Characoidei</taxon>
        <taxon>Pygocentrus</taxon>
    </lineage>
</organism>
<dbReference type="PANTHER" id="PTHR45973:SF9">
    <property type="entry name" value="LEUCINE-RICH REPEAT-CONTAINING PROTEIN 46"/>
    <property type="match status" value="1"/>
</dbReference>
<dbReference type="InterPro" id="IPR050576">
    <property type="entry name" value="Cilia_flagella_integrity"/>
</dbReference>
<evidence type="ECO:0008006" key="8">
    <source>
        <dbReference type="Google" id="ProtNLM"/>
    </source>
</evidence>
<evidence type="ECO:0000256" key="1">
    <source>
        <dbReference type="ARBA" id="ARBA00004138"/>
    </source>
</evidence>
<dbReference type="GO" id="GO:0070840">
    <property type="term" value="F:dynein complex binding"/>
    <property type="evidence" value="ECO:0007669"/>
    <property type="project" value="TreeGrafter"/>
</dbReference>
<reference evidence="6 7" key="1">
    <citation type="submission" date="2020-10" db="EMBL/GenBank/DDBJ databases">
        <title>Pygocentrus nattereri (red-bellied piranha) genome, fPygNat1, primary haplotype.</title>
        <authorList>
            <person name="Myers G."/>
            <person name="Meyer A."/>
            <person name="Karagic N."/>
            <person name="Pippel M."/>
            <person name="Winkler S."/>
            <person name="Tracey A."/>
            <person name="Wood J."/>
            <person name="Formenti G."/>
            <person name="Howe K."/>
            <person name="Fedrigo O."/>
            <person name="Jarvis E.D."/>
        </authorList>
    </citation>
    <scope>NUCLEOTIDE SEQUENCE [LARGE SCALE GENOMIC DNA]</scope>
</reference>
<dbReference type="PANTHER" id="PTHR45973">
    <property type="entry name" value="PROTEIN PHOSPHATASE 1 REGULATORY SUBUNIT SDS22-RELATED"/>
    <property type="match status" value="1"/>
</dbReference>
<dbReference type="GeneTree" id="ENSGT00940000158494"/>
<dbReference type="GO" id="GO:0035082">
    <property type="term" value="P:axoneme assembly"/>
    <property type="evidence" value="ECO:0007669"/>
    <property type="project" value="Ensembl"/>
</dbReference>
<gene>
    <name evidence="6" type="primary">DNAAF1</name>
</gene>
<reference evidence="6" key="2">
    <citation type="submission" date="2025-08" db="UniProtKB">
        <authorList>
            <consortium name="Ensembl"/>
        </authorList>
    </citation>
    <scope>IDENTIFICATION</scope>
</reference>
<comment type="subcellular location">
    <subcellularLocation>
        <location evidence="1">Cell projection</location>
        <location evidence="1">Cilium</location>
    </subcellularLocation>
</comment>
<dbReference type="SUPFAM" id="SSF52075">
    <property type="entry name" value="Outer arm dynein light chain 1"/>
    <property type="match status" value="1"/>
</dbReference>
<keyword evidence="5" id="KW-0966">Cell projection</keyword>
<dbReference type="Gene3D" id="3.80.10.10">
    <property type="entry name" value="Ribonuclease Inhibitor"/>
    <property type="match status" value="2"/>
</dbReference>
<dbReference type="GO" id="GO:0048793">
    <property type="term" value="P:pronephros development"/>
    <property type="evidence" value="ECO:0007669"/>
    <property type="project" value="Ensembl"/>
</dbReference>
<reference evidence="6" key="3">
    <citation type="submission" date="2025-09" db="UniProtKB">
        <authorList>
            <consortium name="Ensembl"/>
        </authorList>
    </citation>
    <scope>IDENTIFICATION</scope>
</reference>
<dbReference type="OMA" id="ENGAHIC"/>
<dbReference type="Proteomes" id="UP001501920">
    <property type="component" value="Chromosome 15"/>
</dbReference>
<evidence type="ECO:0000256" key="5">
    <source>
        <dbReference type="ARBA" id="ARBA00023273"/>
    </source>
</evidence>
<dbReference type="GO" id="GO:0001947">
    <property type="term" value="P:heart looping"/>
    <property type="evidence" value="ECO:0007669"/>
    <property type="project" value="Ensembl"/>
</dbReference>
<dbReference type="AlphaFoldDB" id="A0A3B4E1A1"/>
<dbReference type="Pfam" id="PF14580">
    <property type="entry name" value="LRR_9"/>
    <property type="match status" value="1"/>
</dbReference>
<dbReference type="STRING" id="42514.ENSPNAP00000029478"/>
<dbReference type="InterPro" id="IPR032675">
    <property type="entry name" value="LRR_dom_sf"/>
</dbReference>
<evidence type="ECO:0000256" key="4">
    <source>
        <dbReference type="ARBA" id="ARBA00023069"/>
    </source>
</evidence>
<keyword evidence="3" id="KW-0677">Repeat</keyword>
<sequence>MQSSLYYSCAVCLCKILYCTFIKCVGDFFFLSAFFRITKAFLRDHCNKTTVPDALLNDTLYLHFKGLSFVFSAIEGLEEYTDLRCLWLECNGIEKIENLQNQTELRCLFLQQNLIHTLENLEPLSKLSTLNVSNNYIRVIQNISCLSKLSTLQISHNALESVHDIAELCCCPSISVLDLSHNRLNDPEMITILEKMPDLRVLNLMGNEVIKKIPNYRKSLIIRLKQLTYLDDRPVFPKERACAEAWAIGGSEKERKEREFWRTRESRKIQESLDAMTAIKDNAQKQRQAQEQQETGNPAAEEYNKLDKSALYIEPSDQLKTDQEQADMSVSEMEYAYSSVRDSREMLWSGPEEEQTDQLPQEQDLANPSEAEMEPITCQRSAVHGNKVSQTASEAEQILPSRSDANKAVQLASEKEEVLKSGPPLKLTSERNLKKKHDAPLWSGSESVDPLLITGTDGPVTELVPDDKIEIIVLPDIPSLTISVSSHIQF</sequence>
<keyword evidence="7" id="KW-1185">Reference proteome</keyword>
<evidence type="ECO:0000313" key="7">
    <source>
        <dbReference type="Proteomes" id="UP001501920"/>
    </source>
</evidence>
<accession>A0A3B4E1A1</accession>
<dbReference type="Ensembl" id="ENSPNAT00000016636.2">
    <property type="protein sequence ID" value="ENSPNAP00000029478.2"/>
    <property type="gene ID" value="ENSPNAG00000003402.2"/>
</dbReference>
<protein>
    <recommendedName>
        <fullName evidence="8">Dynein assembly factor 1, axonemal</fullName>
    </recommendedName>
</protein>
<dbReference type="SMART" id="SM00365">
    <property type="entry name" value="LRR_SD22"/>
    <property type="match status" value="4"/>
</dbReference>
<evidence type="ECO:0000256" key="2">
    <source>
        <dbReference type="ARBA" id="ARBA00022614"/>
    </source>
</evidence>
<keyword evidence="2" id="KW-0433">Leucine-rich repeat</keyword>
<dbReference type="GO" id="GO:0005930">
    <property type="term" value="C:axoneme"/>
    <property type="evidence" value="ECO:0007669"/>
    <property type="project" value="TreeGrafter"/>
</dbReference>
<dbReference type="GO" id="GO:0060027">
    <property type="term" value="P:convergent extension involved in gastrulation"/>
    <property type="evidence" value="ECO:0007669"/>
    <property type="project" value="Ensembl"/>
</dbReference>
<dbReference type="FunFam" id="3.80.10.10:FF:000331">
    <property type="entry name" value="Dynein assembly factor 1, axonemal homolog"/>
    <property type="match status" value="1"/>
</dbReference>
<dbReference type="GO" id="GO:0007283">
    <property type="term" value="P:spermatogenesis"/>
    <property type="evidence" value="ECO:0007669"/>
    <property type="project" value="Ensembl"/>
</dbReference>